<dbReference type="Pfam" id="PF02826">
    <property type="entry name" value="2-Hacid_dh_C"/>
    <property type="match status" value="1"/>
</dbReference>
<keyword evidence="3" id="KW-0520">NAD</keyword>
<keyword evidence="2 4" id="KW-0560">Oxidoreductase</keyword>
<protein>
    <submittedName>
        <fullName evidence="7">C-terminal binding protein</fullName>
    </submittedName>
</protein>
<evidence type="ECO:0000256" key="4">
    <source>
        <dbReference type="RuleBase" id="RU003719"/>
    </source>
</evidence>
<keyword evidence="8" id="KW-1185">Reference proteome</keyword>
<evidence type="ECO:0000313" key="8">
    <source>
        <dbReference type="Proteomes" id="UP000658131"/>
    </source>
</evidence>
<feature type="domain" description="D-isomer specific 2-hydroxyacid dehydrogenase catalytic" evidence="5">
    <location>
        <begin position="19"/>
        <end position="324"/>
    </location>
</feature>
<dbReference type="RefSeq" id="WP_262398582.1">
    <property type="nucleotide sequence ID" value="NZ_JACRTB010000001.1"/>
</dbReference>
<dbReference type="InterPro" id="IPR043322">
    <property type="entry name" value="CtBP"/>
</dbReference>
<evidence type="ECO:0000259" key="6">
    <source>
        <dbReference type="Pfam" id="PF02826"/>
    </source>
</evidence>
<dbReference type="Gene3D" id="3.40.50.720">
    <property type="entry name" value="NAD(P)-binding Rossmann-like Domain"/>
    <property type="match status" value="2"/>
</dbReference>
<organism evidence="7 8">
    <name type="scientific">Yanshouia hominis</name>
    <dbReference type="NCBI Taxonomy" id="2763673"/>
    <lineage>
        <taxon>Bacteria</taxon>
        <taxon>Bacillati</taxon>
        <taxon>Bacillota</taxon>
        <taxon>Clostridia</taxon>
        <taxon>Eubacteriales</taxon>
        <taxon>Oscillospiraceae</taxon>
        <taxon>Yanshouia</taxon>
    </lineage>
</organism>
<dbReference type="Proteomes" id="UP000658131">
    <property type="component" value="Unassembled WGS sequence"/>
</dbReference>
<evidence type="ECO:0000313" key="7">
    <source>
        <dbReference type="EMBL" id="MBC8574891.1"/>
    </source>
</evidence>
<name>A0ABR7NER1_9FIRM</name>
<dbReference type="InterPro" id="IPR006140">
    <property type="entry name" value="D-isomer_DH_NAD-bd"/>
</dbReference>
<dbReference type="Pfam" id="PF00389">
    <property type="entry name" value="2-Hacid_dh"/>
    <property type="match status" value="1"/>
</dbReference>
<dbReference type="InterPro" id="IPR006139">
    <property type="entry name" value="D-isomer_2_OHA_DH_cat_dom"/>
</dbReference>
<dbReference type="InterPro" id="IPR050418">
    <property type="entry name" value="D-iso_2-hydroxyacid_DH_PdxB"/>
</dbReference>
<accession>A0ABR7NER1</accession>
<dbReference type="CDD" id="cd05299">
    <property type="entry name" value="CtBP_dh"/>
    <property type="match status" value="1"/>
</dbReference>
<gene>
    <name evidence="7" type="ORF">H8717_00495</name>
</gene>
<dbReference type="InterPro" id="IPR036291">
    <property type="entry name" value="NAD(P)-bd_dom_sf"/>
</dbReference>
<comment type="similarity">
    <text evidence="1 4">Belongs to the D-isomer specific 2-hydroxyacid dehydrogenase family.</text>
</comment>
<reference evidence="7 8" key="1">
    <citation type="submission" date="2020-08" db="EMBL/GenBank/DDBJ databases">
        <title>Genome public.</title>
        <authorList>
            <person name="Liu C."/>
            <person name="Sun Q."/>
        </authorList>
    </citation>
    <scope>NUCLEOTIDE SEQUENCE [LARGE SCALE GENOMIC DNA]</scope>
    <source>
        <strain evidence="7 8">BX1</strain>
    </source>
</reference>
<evidence type="ECO:0000256" key="1">
    <source>
        <dbReference type="ARBA" id="ARBA00005854"/>
    </source>
</evidence>
<dbReference type="EMBL" id="JACRTB010000001">
    <property type="protein sequence ID" value="MBC8574891.1"/>
    <property type="molecule type" value="Genomic_DNA"/>
</dbReference>
<evidence type="ECO:0000259" key="5">
    <source>
        <dbReference type="Pfam" id="PF00389"/>
    </source>
</evidence>
<comment type="caution">
    <text evidence="7">The sequence shown here is derived from an EMBL/GenBank/DDBJ whole genome shotgun (WGS) entry which is preliminary data.</text>
</comment>
<dbReference type="PANTHER" id="PTHR43761:SF1">
    <property type="entry name" value="D-ISOMER SPECIFIC 2-HYDROXYACID DEHYDROGENASE CATALYTIC DOMAIN-CONTAINING PROTEIN-RELATED"/>
    <property type="match status" value="1"/>
</dbReference>
<sequence>MSNFKVYVSDYDYPDISIEKEVLEPIGAQVIGLQDKTGENLAELAADADGILQQYAKIFRPTIEKLKNCKIIARYGIGVDIVDVAAAYEHGMVVTNVPDYCIDEVADHAAAYSMMLSRNLPFYNAKVHAGSYRWEDWRSPITRSRNARYGLLGFGRIAQNLSRKMAAFGFELVSYDPYVSESFMRTYGVKKVGVEELFSTSHIVCVLTPYTAETAHIVNEERLQLMQKDSYLVAVSRGKCVDNKALYKALSEGWITAAALDDPEEEPMKMKGWTPDINPLFSLDNCFFTPHTAYISKEALTECRYIAAENVKSVLLGKRPMNLVRPAAKM</sequence>
<proteinExistence type="inferred from homology"/>
<feature type="domain" description="D-isomer specific 2-hydroxyacid dehydrogenase NAD-binding" evidence="6">
    <location>
        <begin position="112"/>
        <end position="293"/>
    </location>
</feature>
<evidence type="ECO:0000256" key="3">
    <source>
        <dbReference type="ARBA" id="ARBA00023027"/>
    </source>
</evidence>
<dbReference type="PANTHER" id="PTHR43761">
    <property type="entry name" value="D-ISOMER SPECIFIC 2-HYDROXYACID DEHYDROGENASE FAMILY PROTEIN (AFU_ORTHOLOGUE AFUA_1G13630)"/>
    <property type="match status" value="1"/>
</dbReference>
<dbReference type="SUPFAM" id="SSF52283">
    <property type="entry name" value="Formate/glycerate dehydrogenase catalytic domain-like"/>
    <property type="match status" value="1"/>
</dbReference>
<dbReference type="SUPFAM" id="SSF51735">
    <property type="entry name" value="NAD(P)-binding Rossmann-fold domains"/>
    <property type="match status" value="1"/>
</dbReference>
<evidence type="ECO:0000256" key="2">
    <source>
        <dbReference type="ARBA" id="ARBA00023002"/>
    </source>
</evidence>